<sequence length="260" mass="29885">MKFIDAHTHLNDDAFFNEVDLFWKNCQQNGVRDVVNAGADKKFNERTLQLAEQYDHMWANVGWYPENADEYTTKVKEDLIKQAQNKKVVALGEIGLDYHLDNLNETIIEQQKKVFIDQLDIAKQLHLPVVIHTRDAFDDTYQILKDSNISRYGIMMHCFNGDINWLKKFLDLGAIISYSGIASFKNAHSVHESVKKTPLDSLVVETDAPYLTPEPYRGHRNEPAYVKYTAEAIAKLKNTTLNVIAENTTNNTERFFGLDQ</sequence>
<evidence type="ECO:0000256" key="1">
    <source>
        <dbReference type="ARBA" id="ARBA00022723"/>
    </source>
</evidence>
<evidence type="ECO:0000313" key="4">
    <source>
        <dbReference type="EMBL" id="MBO8441135.1"/>
    </source>
</evidence>
<dbReference type="PROSITE" id="PS01137">
    <property type="entry name" value="TATD_1"/>
    <property type="match status" value="1"/>
</dbReference>
<reference evidence="4" key="2">
    <citation type="journal article" date="2021" name="PeerJ">
        <title>Extensive microbial diversity within the chicken gut microbiome revealed by metagenomics and culture.</title>
        <authorList>
            <person name="Gilroy R."/>
            <person name="Ravi A."/>
            <person name="Getino M."/>
            <person name="Pursley I."/>
            <person name="Horton D.L."/>
            <person name="Alikhan N.F."/>
            <person name="Baker D."/>
            <person name="Gharbi K."/>
            <person name="Hall N."/>
            <person name="Watson M."/>
            <person name="Adriaenssens E.M."/>
            <person name="Foster-Nyarko E."/>
            <person name="Jarju S."/>
            <person name="Secka A."/>
            <person name="Antonio M."/>
            <person name="Oren A."/>
            <person name="Chaudhuri R.R."/>
            <person name="La Ragione R."/>
            <person name="Hildebrand F."/>
            <person name="Pallen M.J."/>
        </authorList>
    </citation>
    <scope>NUCLEOTIDE SEQUENCE</scope>
    <source>
        <strain evidence="4">C6-149</strain>
    </source>
</reference>
<dbReference type="NCBIfam" id="TIGR00010">
    <property type="entry name" value="YchF/TatD family DNA exonuclease"/>
    <property type="match status" value="1"/>
</dbReference>
<feature type="binding site" evidence="3">
    <location>
        <position position="132"/>
    </location>
    <ligand>
        <name>a divalent metal cation</name>
        <dbReference type="ChEBI" id="CHEBI:60240"/>
        <label>2</label>
    </ligand>
</feature>
<dbReference type="GO" id="GO:0046872">
    <property type="term" value="F:metal ion binding"/>
    <property type="evidence" value="ECO:0007669"/>
    <property type="project" value="UniProtKB-KW"/>
</dbReference>
<dbReference type="PROSITE" id="PS01090">
    <property type="entry name" value="TATD_2"/>
    <property type="match status" value="1"/>
</dbReference>
<accession>A0A9D9H4U7</accession>
<feature type="binding site" evidence="3">
    <location>
        <position position="157"/>
    </location>
    <ligand>
        <name>a divalent metal cation</name>
        <dbReference type="ChEBI" id="CHEBI:60240"/>
        <label>2</label>
    </ligand>
</feature>
<proteinExistence type="predicted"/>
<feature type="binding site" evidence="3">
    <location>
        <position position="93"/>
    </location>
    <ligand>
        <name>a divalent metal cation</name>
        <dbReference type="ChEBI" id="CHEBI:60240"/>
        <label>1</label>
    </ligand>
</feature>
<dbReference type="PIRSF" id="PIRSF005902">
    <property type="entry name" value="DNase_TatD"/>
    <property type="match status" value="1"/>
</dbReference>
<name>A0A9D9H4U7_9LACO</name>
<feature type="binding site" evidence="3">
    <location>
        <position position="7"/>
    </location>
    <ligand>
        <name>a divalent metal cation</name>
        <dbReference type="ChEBI" id="CHEBI:60240"/>
        <label>1</label>
    </ligand>
</feature>
<dbReference type="GO" id="GO:0005829">
    <property type="term" value="C:cytosol"/>
    <property type="evidence" value="ECO:0007669"/>
    <property type="project" value="TreeGrafter"/>
</dbReference>
<dbReference type="PANTHER" id="PTHR46124">
    <property type="entry name" value="D-AMINOACYL-TRNA DEACYLASE"/>
    <property type="match status" value="1"/>
</dbReference>
<keyword evidence="1 3" id="KW-0479">Metal-binding</keyword>
<dbReference type="CDD" id="cd01310">
    <property type="entry name" value="TatD_DNAse"/>
    <property type="match status" value="1"/>
</dbReference>
<dbReference type="SUPFAM" id="SSF51556">
    <property type="entry name" value="Metallo-dependent hydrolases"/>
    <property type="match status" value="1"/>
</dbReference>
<dbReference type="InterPro" id="IPR032466">
    <property type="entry name" value="Metal_Hydrolase"/>
</dbReference>
<dbReference type="Pfam" id="PF01026">
    <property type="entry name" value="TatD_DNase"/>
    <property type="match status" value="1"/>
</dbReference>
<evidence type="ECO:0000256" key="2">
    <source>
        <dbReference type="ARBA" id="ARBA00022801"/>
    </source>
</evidence>
<comment type="caution">
    <text evidence="4">The sequence shown here is derived from an EMBL/GenBank/DDBJ whole genome shotgun (WGS) entry which is preliminary data.</text>
</comment>
<dbReference type="PROSITE" id="PS01091">
    <property type="entry name" value="TATD_3"/>
    <property type="match status" value="1"/>
</dbReference>
<dbReference type="InterPro" id="IPR001130">
    <property type="entry name" value="TatD-like"/>
</dbReference>
<dbReference type="PANTHER" id="PTHR46124:SF2">
    <property type="entry name" value="D-AMINOACYL-TRNA DEACYLASE"/>
    <property type="match status" value="1"/>
</dbReference>
<evidence type="ECO:0000256" key="3">
    <source>
        <dbReference type="PIRSR" id="PIRSR005902-1"/>
    </source>
</evidence>
<dbReference type="FunFam" id="3.20.20.140:FF:000005">
    <property type="entry name" value="TatD family hydrolase"/>
    <property type="match status" value="1"/>
</dbReference>
<dbReference type="Proteomes" id="UP000823614">
    <property type="component" value="Unassembled WGS sequence"/>
</dbReference>
<protein>
    <submittedName>
        <fullName evidence="4">TatD family hydrolase</fullName>
    </submittedName>
</protein>
<reference evidence="4" key="1">
    <citation type="submission" date="2020-10" db="EMBL/GenBank/DDBJ databases">
        <authorList>
            <person name="Gilroy R."/>
        </authorList>
    </citation>
    <scope>NUCLEOTIDE SEQUENCE</scope>
    <source>
        <strain evidence="4">C6-149</strain>
    </source>
</reference>
<dbReference type="AlphaFoldDB" id="A0A9D9H4U7"/>
<feature type="binding site" evidence="3">
    <location>
        <position position="207"/>
    </location>
    <ligand>
        <name>a divalent metal cation</name>
        <dbReference type="ChEBI" id="CHEBI:60240"/>
        <label>1</label>
    </ligand>
</feature>
<feature type="binding site" evidence="3">
    <location>
        <position position="9"/>
    </location>
    <ligand>
        <name>a divalent metal cation</name>
        <dbReference type="ChEBI" id="CHEBI:60240"/>
        <label>1</label>
    </ligand>
</feature>
<dbReference type="GO" id="GO:0004536">
    <property type="term" value="F:DNA nuclease activity"/>
    <property type="evidence" value="ECO:0007669"/>
    <property type="project" value="InterPro"/>
</dbReference>
<dbReference type="Gene3D" id="3.20.20.140">
    <property type="entry name" value="Metal-dependent hydrolases"/>
    <property type="match status" value="1"/>
</dbReference>
<dbReference type="InterPro" id="IPR018228">
    <property type="entry name" value="DNase_TatD-rel_CS"/>
</dbReference>
<dbReference type="GO" id="GO:0016788">
    <property type="term" value="F:hydrolase activity, acting on ester bonds"/>
    <property type="evidence" value="ECO:0007669"/>
    <property type="project" value="InterPro"/>
</dbReference>
<organism evidence="4 5">
    <name type="scientific">Candidatus Gallilactobacillus intestinavium</name>
    <dbReference type="NCBI Taxonomy" id="2840838"/>
    <lineage>
        <taxon>Bacteria</taxon>
        <taxon>Bacillati</taxon>
        <taxon>Bacillota</taxon>
        <taxon>Bacilli</taxon>
        <taxon>Lactobacillales</taxon>
        <taxon>Lactobacillaceae</taxon>
        <taxon>Lactobacillaceae incertae sedis</taxon>
        <taxon>Candidatus Gallilactobacillus</taxon>
    </lineage>
</organism>
<gene>
    <name evidence="4" type="ORF">IAA89_01600</name>
</gene>
<evidence type="ECO:0000313" key="5">
    <source>
        <dbReference type="Proteomes" id="UP000823614"/>
    </source>
</evidence>
<keyword evidence="2 4" id="KW-0378">Hydrolase</keyword>
<dbReference type="InterPro" id="IPR015991">
    <property type="entry name" value="TatD/YcfH-like"/>
</dbReference>
<dbReference type="EMBL" id="JADIMP010000028">
    <property type="protein sequence ID" value="MBO8441135.1"/>
    <property type="molecule type" value="Genomic_DNA"/>
</dbReference>